<keyword evidence="2" id="KW-1185">Reference proteome</keyword>
<dbReference type="RefSeq" id="WP_198917196.1">
    <property type="nucleotide sequence ID" value="NZ_JAEKPD010000016.1"/>
</dbReference>
<reference evidence="1" key="1">
    <citation type="submission" date="2020-12" db="EMBL/GenBank/DDBJ databases">
        <title>Bacterial taxonomy.</title>
        <authorList>
            <person name="Pan X."/>
        </authorList>
    </citation>
    <scope>NUCLEOTIDE SEQUENCE</scope>
    <source>
        <strain evidence="1">KCTC 52957</strain>
    </source>
</reference>
<sequence>MTDVDTCESFTLAAPGLGVEIPLDVPRACRALLSVTLAGWDIVPARTGITPQIVIRRDGGYALQSPHYTPARAHSDLVSTLNELLIAIAFGVSHARPDDHLLHAAAYRLDGRNVVLTGGKKAGKSVRTVDMAARGALIYGDDLLLWSPARLCFVALGLSPRLRRPVDPATVARFGPDGFLAGHATCYLSVNAFDLAPAGRSFSADRIEVLSPGGQTRPVRFWNVRRELARRKIR</sequence>
<dbReference type="EMBL" id="JAEKPD010000016">
    <property type="protein sequence ID" value="MBJ3764020.1"/>
    <property type="molecule type" value="Genomic_DNA"/>
</dbReference>
<comment type="caution">
    <text evidence="1">The sequence shown here is derived from an EMBL/GenBank/DDBJ whole genome shotgun (WGS) entry which is preliminary data.</text>
</comment>
<accession>A0A934IIK4</accession>
<dbReference type="Proteomes" id="UP000642488">
    <property type="component" value="Unassembled WGS sequence"/>
</dbReference>
<dbReference type="InterPro" id="IPR027417">
    <property type="entry name" value="P-loop_NTPase"/>
</dbReference>
<dbReference type="AlphaFoldDB" id="A0A934IIK4"/>
<evidence type="ECO:0000313" key="2">
    <source>
        <dbReference type="Proteomes" id="UP000642488"/>
    </source>
</evidence>
<dbReference type="SUPFAM" id="SSF53795">
    <property type="entry name" value="PEP carboxykinase-like"/>
    <property type="match status" value="1"/>
</dbReference>
<proteinExistence type="predicted"/>
<name>A0A934IIK4_9RHOB</name>
<dbReference type="Gene3D" id="3.40.50.300">
    <property type="entry name" value="P-loop containing nucleotide triphosphate hydrolases"/>
    <property type="match status" value="1"/>
</dbReference>
<evidence type="ECO:0000313" key="1">
    <source>
        <dbReference type="EMBL" id="MBJ3764020.1"/>
    </source>
</evidence>
<gene>
    <name evidence="1" type="ORF">ILP92_14820</name>
</gene>
<organism evidence="1 2">
    <name type="scientific">Palleronia pontilimi</name>
    <dbReference type="NCBI Taxonomy" id="1964209"/>
    <lineage>
        <taxon>Bacteria</taxon>
        <taxon>Pseudomonadati</taxon>
        <taxon>Pseudomonadota</taxon>
        <taxon>Alphaproteobacteria</taxon>
        <taxon>Rhodobacterales</taxon>
        <taxon>Roseobacteraceae</taxon>
        <taxon>Palleronia</taxon>
    </lineage>
</organism>
<protein>
    <submittedName>
        <fullName evidence="1">Uncharacterized protein</fullName>
    </submittedName>
</protein>